<sequence length="77" mass="8669">MAVDFSQIAEQFRKSKIAEALRIDVVGNRLLVDVETGKIRGFFIAVRRGRLRMKVDGYTVVWDPETDSVIWAGGRGT</sequence>
<dbReference type="AlphaFoldDB" id="A0A7L4PC36"/>
<gene>
    <name evidence="1" type="ORF">HC235_09985</name>
</gene>
<dbReference type="OMA" id="DGYTVVW"/>
<proteinExistence type="predicted"/>
<dbReference type="GeneID" id="5056168"/>
<accession>A0A7L4PC36</accession>
<evidence type="ECO:0000313" key="1">
    <source>
        <dbReference type="EMBL" id="NYR16253.1"/>
    </source>
</evidence>
<keyword evidence="2" id="KW-1185">Reference proteome</keyword>
<protein>
    <submittedName>
        <fullName evidence="1">Uncharacterized protein</fullName>
    </submittedName>
</protein>
<name>A0A7L4PC36_9CREN</name>
<comment type="caution">
    <text evidence="1">The sequence shown here is derived from an EMBL/GenBank/DDBJ whole genome shotgun (WGS) entry which is preliminary data.</text>
</comment>
<dbReference type="EMBL" id="JAAVJF010000005">
    <property type="protein sequence ID" value="NYR16253.1"/>
    <property type="molecule type" value="Genomic_DNA"/>
</dbReference>
<dbReference type="Proteomes" id="UP000554766">
    <property type="component" value="Unassembled WGS sequence"/>
</dbReference>
<evidence type="ECO:0000313" key="2">
    <source>
        <dbReference type="Proteomes" id="UP000554766"/>
    </source>
</evidence>
<organism evidence="1 2">
    <name type="scientific">Pyrobaculum arsenaticum</name>
    <dbReference type="NCBI Taxonomy" id="121277"/>
    <lineage>
        <taxon>Archaea</taxon>
        <taxon>Thermoproteota</taxon>
        <taxon>Thermoprotei</taxon>
        <taxon>Thermoproteales</taxon>
        <taxon>Thermoproteaceae</taxon>
        <taxon>Pyrobaculum</taxon>
    </lineage>
</organism>
<dbReference type="RefSeq" id="WP_011901282.1">
    <property type="nucleotide sequence ID" value="NZ_JAAVJF010000005.1"/>
</dbReference>
<reference evidence="1 2" key="1">
    <citation type="journal article" date="2020" name="Nat. Commun.">
        <title>The structures of two archaeal type IV pili illuminate evolutionary relationships.</title>
        <authorList>
            <person name="Wang F."/>
            <person name="Baquero D.P."/>
            <person name="Su Z."/>
            <person name="Beltran L.C."/>
            <person name="Prangishvili D."/>
            <person name="Krupovic M."/>
            <person name="Egelman E.H."/>
        </authorList>
    </citation>
    <scope>NUCLEOTIDE SEQUENCE [LARGE SCALE GENOMIC DNA]</scope>
    <source>
        <strain evidence="1 2">2GA</strain>
    </source>
</reference>